<dbReference type="InterPro" id="IPR044751">
    <property type="entry name" value="Ion_transp-like_CBS"/>
</dbReference>
<dbReference type="InterPro" id="IPR005170">
    <property type="entry name" value="Transptr-assoc_dom"/>
</dbReference>
<feature type="domain" description="CNNM transmembrane" evidence="10">
    <location>
        <begin position="1"/>
        <end position="190"/>
    </location>
</feature>
<organism evidence="11">
    <name type="scientific">marine metagenome</name>
    <dbReference type="NCBI Taxonomy" id="408172"/>
    <lineage>
        <taxon>unclassified sequences</taxon>
        <taxon>metagenomes</taxon>
        <taxon>ecological metagenomes</taxon>
    </lineage>
</organism>
<dbReference type="Gene3D" id="3.10.580.10">
    <property type="entry name" value="CBS-domain"/>
    <property type="match status" value="1"/>
</dbReference>
<feature type="transmembrane region" description="Helical" evidence="8">
    <location>
        <begin position="91"/>
        <end position="113"/>
    </location>
</feature>
<keyword evidence="3" id="KW-0677">Repeat</keyword>
<dbReference type="PANTHER" id="PTHR22777:SF17">
    <property type="entry name" value="UPF0053 PROTEIN SLL0260"/>
    <property type="match status" value="1"/>
</dbReference>
<dbReference type="Pfam" id="PF00571">
    <property type="entry name" value="CBS"/>
    <property type="match status" value="2"/>
</dbReference>
<dbReference type="PANTHER" id="PTHR22777">
    <property type="entry name" value="HEMOLYSIN-RELATED"/>
    <property type="match status" value="1"/>
</dbReference>
<dbReference type="PROSITE" id="PS51371">
    <property type="entry name" value="CBS"/>
    <property type="match status" value="2"/>
</dbReference>
<keyword evidence="5" id="KW-0129">CBS domain</keyword>
<dbReference type="InterPro" id="IPR002550">
    <property type="entry name" value="CNNM"/>
</dbReference>
<name>A0A381Z679_9ZZZZ</name>
<keyword evidence="6 8" id="KW-0472">Membrane</keyword>
<evidence type="ECO:0000256" key="7">
    <source>
        <dbReference type="SAM" id="MobiDB-lite"/>
    </source>
</evidence>
<dbReference type="InterPro" id="IPR016169">
    <property type="entry name" value="FAD-bd_PCMH_sub2"/>
</dbReference>
<dbReference type="CDD" id="cd04590">
    <property type="entry name" value="CBS_pair_CorC_HlyC_assoc"/>
    <property type="match status" value="1"/>
</dbReference>
<feature type="domain" description="CBS" evidence="9">
    <location>
        <begin position="276"/>
        <end position="336"/>
    </location>
</feature>
<dbReference type="SUPFAM" id="SSF56176">
    <property type="entry name" value="FAD-binding/transporter-associated domain-like"/>
    <property type="match status" value="1"/>
</dbReference>
<dbReference type="GO" id="GO:0050660">
    <property type="term" value="F:flavin adenine dinucleotide binding"/>
    <property type="evidence" value="ECO:0007669"/>
    <property type="project" value="InterPro"/>
</dbReference>
<dbReference type="PROSITE" id="PS51846">
    <property type="entry name" value="CNNM"/>
    <property type="match status" value="1"/>
</dbReference>
<dbReference type="Pfam" id="PF03471">
    <property type="entry name" value="CorC_HlyC"/>
    <property type="match status" value="1"/>
</dbReference>
<evidence type="ECO:0000256" key="6">
    <source>
        <dbReference type="ARBA" id="ARBA00023136"/>
    </source>
</evidence>
<dbReference type="SMART" id="SM00116">
    <property type="entry name" value="CBS"/>
    <property type="match status" value="2"/>
</dbReference>
<keyword evidence="2 8" id="KW-0812">Transmembrane</keyword>
<feature type="compositionally biased region" description="Polar residues" evidence="7">
    <location>
        <begin position="447"/>
        <end position="460"/>
    </location>
</feature>
<feature type="transmembrane region" description="Helical" evidence="8">
    <location>
        <begin position="6"/>
        <end position="30"/>
    </location>
</feature>
<comment type="subcellular location">
    <subcellularLocation>
        <location evidence="1">Membrane</location>
        <topology evidence="1">Multi-pass membrane protein</topology>
    </subcellularLocation>
</comment>
<dbReference type="SUPFAM" id="SSF54631">
    <property type="entry name" value="CBS-domain pair"/>
    <property type="match status" value="1"/>
</dbReference>
<gene>
    <name evidence="11" type="ORF">METZ01_LOCUS137604</name>
</gene>
<sequence>MDVEIVVYTLLIVVFLVLSAFFSSSEAAFLSFQKTRLSHLVNINVPGAKRVSLMIANMERLLSTILLGNNLVNVAFSAIITMLSVELLGGGPLAVGFATLVGTALLLIFGEIIPKSVAVRKAESLSLLYARPLKSLEVALFPAILFLQWLSNITQHLFGRDSNSDETITEGEILSMIDIGEAEGTVEPAEAEMLENVFRFGDQQVREVMTPRPEIVSIERGITLQEFLQIYAENTHTRFPVHKESRDDIVGIISAKDILRALATRGVQENESVTDIVRDVYFVPETKPVSELFEELRRTGHQMAICLDEYGGIAGLVTIKRLTEVVVGKVGEEGESPEEEYSNIRPNLYQIEGGMDIEEANEEMELNLPEGDYETIAGFVLSQLGEIPSVGDQFEYKNLLFRIQEMDRFRIESLLIRKRIQMDTPLASPGPGSEEQTIDNSKEDLNVSETNPTQTRGNES</sequence>
<protein>
    <recommendedName>
        <fullName evidence="12">CBS domain-containing protein</fullName>
    </recommendedName>
</protein>
<evidence type="ECO:0000256" key="8">
    <source>
        <dbReference type="SAM" id="Phobius"/>
    </source>
</evidence>
<dbReference type="InterPro" id="IPR000644">
    <property type="entry name" value="CBS_dom"/>
</dbReference>
<evidence type="ECO:0000256" key="1">
    <source>
        <dbReference type="ARBA" id="ARBA00004141"/>
    </source>
</evidence>
<evidence type="ECO:0000259" key="9">
    <source>
        <dbReference type="PROSITE" id="PS51371"/>
    </source>
</evidence>
<evidence type="ECO:0000256" key="5">
    <source>
        <dbReference type="ARBA" id="ARBA00023122"/>
    </source>
</evidence>
<proteinExistence type="predicted"/>
<feature type="region of interest" description="Disordered" evidence="7">
    <location>
        <begin position="424"/>
        <end position="460"/>
    </location>
</feature>
<dbReference type="EMBL" id="UINC01020106">
    <property type="protein sequence ID" value="SVA84750.1"/>
    <property type="molecule type" value="Genomic_DNA"/>
</dbReference>
<dbReference type="GO" id="GO:0005886">
    <property type="term" value="C:plasma membrane"/>
    <property type="evidence" value="ECO:0007669"/>
    <property type="project" value="TreeGrafter"/>
</dbReference>
<dbReference type="AlphaFoldDB" id="A0A381Z679"/>
<feature type="domain" description="CBS" evidence="9">
    <location>
        <begin position="209"/>
        <end position="269"/>
    </location>
</feature>
<evidence type="ECO:0000313" key="11">
    <source>
        <dbReference type="EMBL" id="SVA84750.1"/>
    </source>
</evidence>
<dbReference type="InterPro" id="IPR046342">
    <property type="entry name" value="CBS_dom_sf"/>
</dbReference>
<evidence type="ECO:0000256" key="2">
    <source>
        <dbReference type="ARBA" id="ARBA00022692"/>
    </source>
</evidence>
<evidence type="ECO:0000256" key="4">
    <source>
        <dbReference type="ARBA" id="ARBA00022989"/>
    </source>
</evidence>
<reference evidence="11" key="1">
    <citation type="submission" date="2018-05" db="EMBL/GenBank/DDBJ databases">
        <authorList>
            <person name="Lanie J.A."/>
            <person name="Ng W.-L."/>
            <person name="Kazmierczak K.M."/>
            <person name="Andrzejewski T.M."/>
            <person name="Davidsen T.M."/>
            <person name="Wayne K.J."/>
            <person name="Tettelin H."/>
            <person name="Glass J.I."/>
            <person name="Rusch D."/>
            <person name="Podicherti R."/>
            <person name="Tsui H.-C.T."/>
            <person name="Winkler M.E."/>
        </authorList>
    </citation>
    <scope>NUCLEOTIDE SEQUENCE</scope>
</reference>
<dbReference type="FunFam" id="3.10.580.10:FF:000002">
    <property type="entry name" value="Magnesium/cobalt efflux protein CorC"/>
    <property type="match status" value="1"/>
</dbReference>
<dbReference type="Pfam" id="PF01595">
    <property type="entry name" value="CNNM"/>
    <property type="match status" value="1"/>
</dbReference>
<accession>A0A381Z679</accession>
<evidence type="ECO:0000259" key="10">
    <source>
        <dbReference type="PROSITE" id="PS51846"/>
    </source>
</evidence>
<feature type="transmembrane region" description="Helical" evidence="8">
    <location>
        <begin position="61"/>
        <end position="85"/>
    </location>
</feature>
<evidence type="ECO:0000256" key="3">
    <source>
        <dbReference type="ARBA" id="ARBA00022737"/>
    </source>
</evidence>
<dbReference type="InterPro" id="IPR036318">
    <property type="entry name" value="FAD-bd_PCMH-like_sf"/>
</dbReference>
<keyword evidence="4 8" id="KW-1133">Transmembrane helix</keyword>
<dbReference type="Gene3D" id="3.30.465.10">
    <property type="match status" value="1"/>
</dbReference>
<evidence type="ECO:0008006" key="12">
    <source>
        <dbReference type="Google" id="ProtNLM"/>
    </source>
</evidence>
<dbReference type="SMART" id="SM01091">
    <property type="entry name" value="CorC_HlyC"/>
    <property type="match status" value="1"/>
</dbReference>